<keyword evidence="9" id="KW-0539">Nucleus</keyword>
<feature type="compositionally biased region" description="Acidic residues" evidence="10">
    <location>
        <begin position="309"/>
        <end position="321"/>
    </location>
</feature>
<gene>
    <name evidence="11" type="primary">TAF1B</name>
    <name evidence="11" type="ORF">GWK47_028881</name>
</gene>
<comment type="caution">
    <text evidence="11">The sequence shown here is derived from an EMBL/GenBank/DDBJ whole genome shotgun (WGS) entry which is preliminary data.</text>
</comment>
<evidence type="ECO:0000313" key="12">
    <source>
        <dbReference type="Proteomes" id="UP000770661"/>
    </source>
</evidence>
<evidence type="ECO:0000256" key="1">
    <source>
        <dbReference type="ARBA" id="ARBA00004604"/>
    </source>
</evidence>
<comment type="similarity">
    <text evidence="2">Belongs to the RRN7/TAF1B family.</text>
</comment>
<dbReference type="PANTHER" id="PTHR31576:SF2">
    <property type="entry name" value="TATA BOX-BINDING PROTEIN-ASSOCIATED FACTOR RNA POLYMERASE I SUBUNIT B"/>
    <property type="match status" value="1"/>
</dbReference>
<dbReference type="Proteomes" id="UP000770661">
    <property type="component" value="Unassembled WGS sequence"/>
</dbReference>
<keyword evidence="12" id="KW-1185">Reference proteome</keyword>
<evidence type="ECO:0000256" key="8">
    <source>
        <dbReference type="ARBA" id="ARBA00023163"/>
    </source>
</evidence>
<dbReference type="GO" id="GO:0042790">
    <property type="term" value="P:nucleolar large rRNA transcription by RNA polymerase I"/>
    <property type="evidence" value="ECO:0007669"/>
    <property type="project" value="TreeGrafter"/>
</dbReference>
<keyword evidence="5" id="KW-0862">Zinc</keyword>
<feature type="compositionally biased region" description="Basic and acidic residues" evidence="10">
    <location>
        <begin position="325"/>
        <end position="343"/>
    </location>
</feature>
<dbReference type="GO" id="GO:0008270">
    <property type="term" value="F:zinc ion binding"/>
    <property type="evidence" value="ECO:0007669"/>
    <property type="project" value="UniProtKB-KW"/>
</dbReference>
<evidence type="ECO:0000256" key="2">
    <source>
        <dbReference type="ARBA" id="ARBA00006899"/>
    </source>
</evidence>
<keyword evidence="8" id="KW-0804">Transcription</keyword>
<dbReference type="AlphaFoldDB" id="A0A8J4YNE4"/>
<reference evidence="11" key="1">
    <citation type="submission" date="2020-07" db="EMBL/GenBank/DDBJ databases">
        <title>The High-quality genome of the commercially important snow crab, Chionoecetes opilio.</title>
        <authorList>
            <person name="Jeong J.-H."/>
            <person name="Ryu S."/>
        </authorList>
    </citation>
    <scope>NUCLEOTIDE SEQUENCE</scope>
    <source>
        <strain evidence="11">MADBK_172401_WGS</strain>
        <tissue evidence="11">Digestive gland</tissue>
    </source>
</reference>
<name>A0A8J4YNE4_CHIOP</name>
<organism evidence="11 12">
    <name type="scientific">Chionoecetes opilio</name>
    <name type="common">Atlantic snow crab</name>
    <name type="synonym">Cancer opilio</name>
    <dbReference type="NCBI Taxonomy" id="41210"/>
    <lineage>
        <taxon>Eukaryota</taxon>
        <taxon>Metazoa</taxon>
        <taxon>Ecdysozoa</taxon>
        <taxon>Arthropoda</taxon>
        <taxon>Crustacea</taxon>
        <taxon>Multicrustacea</taxon>
        <taxon>Malacostraca</taxon>
        <taxon>Eumalacostraca</taxon>
        <taxon>Eucarida</taxon>
        <taxon>Decapoda</taxon>
        <taxon>Pleocyemata</taxon>
        <taxon>Brachyura</taxon>
        <taxon>Eubrachyura</taxon>
        <taxon>Majoidea</taxon>
        <taxon>Majidae</taxon>
        <taxon>Chionoecetes</taxon>
    </lineage>
</organism>
<evidence type="ECO:0000256" key="10">
    <source>
        <dbReference type="SAM" id="MobiDB-lite"/>
    </source>
</evidence>
<evidence type="ECO:0000313" key="11">
    <source>
        <dbReference type="EMBL" id="KAG0730150.1"/>
    </source>
</evidence>
<evidence type="ECO:0000256" key="7">
    <source>
        <dbReference type="ARBA" id="ARBA00023125"/>
    </source>
</evidence>
<accession>A0A8J4YNE4</accession>
<evidence type="ECO:0000256" key="3">
    <source>
        <dbReference type="ARBA" id="ARBA00022723"/>
    </source>
</evidence>
<comment type="subcellular location">
    <subcellularLocation>
        <location evidence="1">Nucleus</location>
        <location evidence="1">Nucleolus</location>
    </subcellularLocation>
</comment>
<evidence type="ECO:0000256" key="4">
    <source>
        <dbReference type="ARBA" id="ARBA00022771"/>
    </source>
</evidence>
<dbReference type="InterPro" id="IPR033599">
    <property type="entry name" value="TAF1B/Rrn7"/>
</dbReference>
<feature type="region of interest" description="Disordered" evidence="10">
    <location>
        <begin position="244"/>
        <end position="272"/>
    </location>
</feature>
<dbReference type="GO" id="GO:0070860">
    <property type="term" value="C:RNA polymerase I core factor complex"/>
    <property type="evidence" value="ECO:0007669"/>
    <property type="project" value="InterPro"/>
</dbReference>
<protein>
    <submittedName>
        <fullName evidence="11">TATA box-binding protein-associated factor RNA polymerase I subunit B</fullName>
    </submittedName>
</protein>
<feature type="region of interest" description="Disordered" evidence="10">
    <location>
        <begin position="290"/>
        <end position="345"/>
    </location>
</feature>
<evidence type="ECO:0000256" key="9">
    <source>
        <dbReference type="ARBA" id="ARBA00023242"/>
    </source>
</evidence>
<feature type="compositionally biased region" description="Basic and acidic residues" evidence="10">
    <location>
        <begin position="293"/>
        <end position="308"/>
    </location>
</feature>
<proteinExistence type="inferred from homology"/>
<keyword evidence="7" id="KW-0238">DNA-binding</keyword>
<dbReference type="PANTHER" id="PTHR31576">
    <property type="entry name" value="TATA BOX-BINDING PROTEIN-ASSOCIATED FACTOR RNA POLYMERASE I SUBUNIT B"/>
    <property type="match status" value="1"/>
</dbReference>
<keyword evidence="3" id="KW-0479">Metal-binding</keyword>
<evidence type="ECO:0000256" key="6">
    <source>
        <dbReference type="ARBA" id="ARBA00023015"/>
    </source>
</evidence>
<keyword evidence="4" id="KW-0863">Zinc-finger</keyword>
<dbReference type="OrthoDB" id="6376620at2759"/>
<dbReference type="EMBL" id="JACEEZ010000475">
    <property type="protein sequence ID" value="KAG0730150.1"/>
    <property type="molecule type" value="Genomic_DNA"/>
</dbReference>
<feature type="compositionally biased region" description="Polar residues" evidence="10">
    <location>
        <begin position="244"/>
        <end position="259"/>
    </location>
</feature>
<sequence length="818" mass="93386">MPAVKEQCRVCGGDSFTTTHGLKVCDQCGRQEEHYIELLSQENIGEVDRSRLITTRRHDDAENAAQQPHPSDEKFNNWTTYEAYNSVLYEWTKALLSLGASPKVETITFKLWVAYLQRIGVAFSRKKKSFSQSSLRNSRDKKIIHEKAESVSTKSLYSFSRRKKRHKKAARTELDRIRDKIELKKMRNALKKGNDSSFMNTTLATELSKSLNDFEASIVSDSNSLSHAGDSKLNTSVKSDVTSALDMSSCQGPSGSGSDVDTDDAPRLPRKQIRRDNVVLNWIKRGTQIYGSHSEHEEEGKGATKDKMEEEGDEEIDDDCTSEVTTKKDHNSEQQNITKEKPVRKGKLKKPKYTKLYRKAARASNNMDAYRGAMLPFHLSFTKLLGILYLAVLLAEDHILLSDIIRWCREGHIPYLSAPYLLQSDMEVSYYDLFMLRNSKKLPDAEEMQAIAGRLAVFLNIQYVPMPRTTDIVRRFVKLLNLPGEEQVTTVAESLVKQVDIKKKGLDLPPIESMAMAAIILALKVYCGLDGHTEVMLSRAAAAISAKMPSQSSVTPFSWMDWQKHISHVVWVCCQVDPSTARHWQSLQDVRHFSPAVFSKYFWSEDMWRVPRTSWKKKVGLQLLTEELLRHQGQSLEEAITQPPLFQASQRPLCTTLEQLVQRDPSTQTDEMLSHSKVAEVLMDKSFTNHSLNWLSEMDYLTTELHKCGSKIQVVPTQRKGKAGISCKIQTYDDDHNTQGTKNNTGISTQELFIRQPLKNVWKINHECKYNTWEKLSPFLPLSYRWLVGVTSNICETSKMQLQSHVSLLQRRTRKRKH</sequence>
<keyword evidence="6" id="KW-0805">Transcription regulation</keyword>
<dbReference type="GO" id="GO:0001164">
    <property type="term" value="F:RNA polymerase I core promoter sequence-specific DNA binding"/>
    <property type="evidence" value="ECO:0007669"/>
    <property type="project" value="InterPro"/>
</dbReference>
<dbReference type="GO" id="GO:0005668">
    <property type="term" value="C:RNA polymerase transcription factor SL1 complex"/>
    <property type="evidence" value="ECO:0007669"/>
    <property type="project" value="TreeGrafter"/>
</dbReference>
<evidence type="ECO:0000256" key="5">
    <source>
        <dbReference type="ARBA" id="ARBA00022833"/>
    </source>
</evidence>